<dbReference type="eggNOG" id="COG1917">
    <property type="taxonomic scope" value="Bacteria"/>
</dbReference>
<dbReference type="InterPro" id="IPR020449">
    <property type="entry name" value="Tscrpt_reg_AraC-type_HTH"/>
</dbReference>
<proteinExistence type="predicted"/>
<name>G6YH63_9HYPH</name>
<evidence type="ECO:0000256" key="2">
    <source>
        <dbReference type="ARBA" id="ARBA00023125"/>
    </source>
</evidence>
<dbReference type="InterPro" id="IPR018062">
    <property type="entry name" value="HTH_AraC-typ_CS"/>
</dbReference>
<keyword evidence="3" id="KW-0804">Transcription</keyword>
<protein>
    <submittedName>
        <fullName evidence="5">AraC family transcriptional regulator</fullName>
    </submittedName>
</protein>
<gene>
    <name evidence="5" type="ORF">MEA186_26631</name>
</gene>
<dbReference type="GO" id="GO:0043565">
    <property type="term" value="F:sequence-specific DNA binding"/>
    <property type="evidence" value="ECO:0007669"/>
    <property type="project" value="InterPro"/>
</dbReference>
<dbReference type="AlphaFoldDB" id="G6YH63"/>
<feature type="domain" description="HTH araC/xylS-type" evidence="4">
    <location>
        <begin position="202"/>
        <end position="300"/>
    </location>
</feature>
<evidence type="ECO:0000259" key="4">
    <source>
        <dbReference type="PROSITE" id="PS01124"/>
    </source>
</evidence>
<keyword evidence="2" id="KW-0238">DNA-binding</keyword>
<dbReference type="PROSITE" id="PS00041">
    <property type="entry name" value="HTH_ARAC_FAMILY_1"/>
    <property type="match status" value="1"/>
</dbReference>
<dbReference type="Pfam" id="PF12833">
    <property type="entry name" value="HTH_18"/>
    <property type="match status" value="1"/>
</dbReference>
<evidence type="ECO:0000256" key="1">
    <source>
        <dbReference type="ARBA" id="ARBA00023015"/>
    </source>
</evidence>
<dbReference type="PANTHER" id="PTHR43280:SF32">
    <property type="entry name" value="TRANSCRIPTIONAL REGULATORY PROTEIN"/>
    <property type="match status" value="1"/>
</dbReference>
<dbReference type="EMBL" id="AGSN01000182">
    <property type="protein sequence ID" value="EHH08392.1"/>
    <property type="molecule type" value="Genomic_DNA"/>
</dbReference>
<evidence type="ECO:0000313" key="5">
    <source>
        <dbReference type="EMBL" id="EHH08392.1"/>
    </source>
</evidence>
<keyword evidence="1" id="KW-0805">Transcription regulation</keyword>
<dbReference type="GO" id="GO:0003700">
    <property type="term" value="F:DNA-binding transcription factor activity"/>
    <property type="evidence" value="ECO:0007669"/>
    <property type="project" value="InterPro"/>
</dbReference>
<dbReference type="InterPro" id="IPR047264">
    <property type="entry name" value="Cupin_HpaA-like_N"/>
</dbReference>
<dbReference type="SUPFAM" id="SSF46689">
    <property type="entry name" value="Homeodomain-like"/>
    <property type="match status" value="1"/>
</dbReference>
<dbReference type="InterPro" id="IPR009057">
    <property type="entry name" value="Homeodomain-like_sf"/>
</dbReference>
<dbReference type="eggNOG" id="COG2207">
    <property type="taxonomic scope" value="Bacteria"/>
</dbReference>
<evidence type="ECO:0000313" key="6">
    <source>
        <dbReference type="Proteomes" id="UP000002949"/>
    </source>
</evidence>
<dbReference type="CDD" id="cd06999">
    <property type="entry name" value="cupin_HpaA-like_N"/>
    <property type="match status" value="1"/>
</dbReference>
<evidence type="ECO:0000256" key="3">
    <source>
        <dbReference type="ARBA" id="ARBA00023163"/>
    </source>
</evidence>
<dbReference type="Gene3D" id="2.60.120.10">
    <property type="entry name" value="Jelly Rolls"/>
    <property type="match status" value="1"/>
</dbReference>
<organism evidence="5 6">
    <name type="scientific">Mesorhizobium amorphae CCNWGS0123</name>
    <dbReference type="NCBI Taxonomy" id="1082933"/>
    <lineage>
        <taxon>Bacteria</taxon>
        <taxon>Pseudomonadati</taxon>
        <taxon>Pseudomonadota</taxon>
        <taxon>Alphaproteobacteria</taxon>
        <taxon>Hyphomicrobiales</taxon>
        <taxon>Phyllobacteriaceae</taxon>
        <taxon>Mesorhizobium</taxon>
    </lineage>
</organism>
<reference evidence="5 6" key="1">
    <citation type="journal article" date="2012" name="J. Bacteriol.">
        <title>Draft Genome Sequence of Plant Growth-Promoting Rhizobium Mesorhizobium amorphae, Isolated from Zinc-Lead Mine Tailings.</title>
        <authorList>
            <person name="Hao X."/>
            <person name="Lin Y."/>
            <person name="Johnstone L."/>
            <person name="Baltrus D.A."/>
            <person name="Miller S.J."/>
            <person name="Wei G."/>
            <person name="Rensing C."/>
        </authorList>
    </citation>
    <scope>NUCLEOTIDE SEQUENCE [LARGE SCALE GENOMIC DNA]</scope>
    <source>
        <strain evidence="5 6">CCNWGS0123</strain>
    </source>
</reference>
<sequence>MVYGRKTKTTWTFSGAMSQASIPEFFVYGEPARSLDVGFLHVETVLARASVHRGQVLAHKHPQMAQVTFWTGGSGTYRIEDKTWSFSAPTVSFMPSGVVHGFSIEPGTDAIVVSVADEALALIAEHSALPLDQPVFVTGRGEAALWEKLAGVIRLIQAEYADRLPGMDKILPPLIAVALSGIARLDAESHSVAVPATVALGGRLRRLIDRHFRDDWPVERYVAALGTTRHLLDKAARQVLGAGVRQAIGERRLIEAKRLLLFTVRPVEDIAYETGFNDPAYFSRFFRAAVGLSPAAWRRERLAAGSRQ</sequence>
<dbReference type="PRINTS" id="PR00032">
    <property type="entry name" value="HTHARAC"/>
</dbReference>
<dbReference type="InterPro" id="IPR014710">
    <property type="entry name" value="RmlC-like_jellyroll"/>
</dbReference>
<dbReference type="SMART" id="SM00342">
    <property type="entry name" value="HTH_ARAC"/>
    <property type="match status" value="1"/>
</dbReference>
<dbReference type="PATRIC" id="fig|1082933.3.peg.5175"/>
<dbReference type="Gene3D" id="1.10.10.60">
    <property type="entry name" value="Homeodomain-like"/>
    <property type="match status" value="1"/>
</dbReference>
<dbReference type="STRING" id="1082933.A6B35_09765"/>
<dbReference type="SUPFAM" id="SSF51182">
    <property type="entry name" value="RmlC-like cupins"/>
    <property type="match status" value="1"/>
</dbReference>
<keyword evidence="6" id="KW-1185">Reference proteome</keyword>
<dbReference type="PANTHER" id="PTHR43280">
    <property type="entry name" value="ARAC-FAMILY TRANSCRIPTIONAL REGULATOR"/>
    <property type="match status" value="1"/>
</dbReference>
<dbReference type="Proteomes" id="UP000002949">
    <property type="component" value="Unassembled WGS sequence"/>
</dbReference>
<dbReference type="InterPro" id="IPR011051">
    <property type="entry name" value="RmlC_Cupin_sf"/>
</dbReference>
<dbReference type="PROSITE" id="PS01124">
    <property type="entry name" value="HTH_ARAC_FAMILY_2"/>
    <property type="match status" value="1"/>
</dbReference>
<accession>G6YH63</accession>
<dbReference type="InterPro" id="IPR018060">
    <property type="entry name" value="HTH_AraC"/>
</dbReference>